<evidence type="ECO:0000256" key="6">
    <source>
        <dbReference type="ARBA" id="ARBA00022679"/>
    </source>
</evidence>
<comment type="caution">
    <text evidence="15">The sequence shown here is derived from an EMBL/GenBank/DDBJ whole genome shotgun (WGS) entry which is preliminary data.</text>
</comment>
<dbReference type="OrthoDB" id="20028at2759"/>
<proteinExistence type="inferred from homology"/>
<dbReference type="EC" id="2.4.1.258" evidence="3 14"/>
<dbReference type="GO" id="GO:0052925">
    <property type="term" value="F:dol-P-Man:Man(5)GlcNAc(2)-PP-Dol alpha-1,3-mannosyltransferase activity"/>
    <property type="evidence" value="ECO:0007669"/>
    <property type="project" value="UniProtKB-EC"/>
</dbReference>
<organism evidence="15 16">
    <name type="scientific">Salinomyces thailandicus</name>
    <dbReference type="NCBI Taxonomy" id="706561"/>
    <lineage>
        <taxon>Eukaryota</taxon>
        <taxon>Fungi</taxon>
        <taxon>Dikarya</taxon>
        <taxon>Ascomycota</taxon>
        <taxon>Pezizomycotina</taxon>
        <taxon>Dothideomycetes</taxon>
        <taxon>Dothideomycetidae</taxon>
        <taxon>Mycosphaerellales</taxon>
        <taxon>Teratosphaeriaceae</taxon>
        <taxon>Salinomyces</taxon>
    </lineage>
</organism>
<evidence type="ECO:0000256" key="4">
    <source>
        <dbReference type="ARBA" id="ARBA00015561"/>
    </source>
</evidence>
<evidence type="ECO:0000256" key="11">
    <source>
        <dbReference type="ARBA" id="ARBA00044743"/>
    </source>
</evidence>
<gene>
    <name evidence="15" type="ORF">B0A50_00405</name>
</gene>
<evidence type="ECO:0000313" key="16">
    <source>
        <dbReference type="Proteomes" id="UP000308549"/>
    </source>
</evidence>
<feature type="transmembrane region" description="Helical" evidence="14">
    <location>
        <begin position="242"/>
        <end position="264"/>
    </location>
</feature>
<keyword evidence="6 14" id="KW-0808">Transferase</keyword>
<evidence type="ECO:0000256" key="10">
    <source>
        <dbReference type="ARBA" id="ARBA00023136"/>
    </source>
</evidence>
<keyword evidence="10 14" id="KW-0472">Membrane</keyword>
<keyword evidence="9 14" id="KW-1133">Transmembrane helix</keyword>
<feature type="transmembrane region" description="Helical" evidence="14">
    <location>
        <begin position="16"/>
        <end position="36"/>
    </location>
</feature>
<feature type="transmembrane region" description="Helical" evidence="14">
    <location>
        <begin position="115"/>
        <end position="134"/>
    </location>
</feature>
<comment type="pathway">
    <text evidence="2 14">Protein modification; protein glycosylation.</text>
</comment>
<name>A0A4V6WJY5_9PEZI</name>
<protein>
    <recommendedName>
        <fullName evidence="4 14">Dol-P-Man:Man(5)GlcNAc(2)-PP-Dol alpha-1,3-mannosyltransferase</fullName>
        <ecNumber evidence="3 14">2.4.1.258</ecNumber>
    </recommendedName>
    <alternativeName>
        <fullName evidence="14">Dol-P-Man-dependent alpha(1-3)-mannosyltransferase</fullName>
    </alternativeName>
</protein>
<comment type="catalytic activity">
    <reaction evidence="12 14">
        <text>an alpha-D-Man-(1-&gt;2)-alpha-D-Man-(1-&gt;2)-alpha-D-Man-(1-&gt;3)-[alpha-D-Man-(1-&gt;6)]-beta-D-Man-(1-&gt;4)-beta-D-GlcNAc-(1-&gt;4)-alpha-D-GlcNAc-diphospho-di-trans,poly-cis-dolichol + a di-trans,poly-cis-dolichyl beta-D-mannosyl phosphate = an alpha-D-Man-(1-&gt;2)-alpha-D-Man-(1-&gt;2)-alpha-D-Man-(1-&gt;3)-[alpha-D-Man-(1-&gt;3)-alpha-D-Man-(1-&gt;6)]-beta-D-Man-(1-&gt;4)-beta-D-GlcNAc-(1-&gt;4)-alpha-D-GlcNAc-diphospho-di-trans,poly-cis-dolichol + a di-trans,poly-cis-dolichyl phosphate + H(+)</text>
        <dbReference type="Rhea" id="RHEA:29527"/>
        <dbReference type="Rhea" id="RHEA-COMP:19498"/>
        <dbReference type="Rhea" id="RHEA-COMP:19501"/>
        <dbReference type="Rhea" id="RHEA-COMP:19516"/>
        <dbReference type="Rhea" id="RHEA-COMP:19517"/>
        <dbReference type="ChEBI" id="CHEBI:15378"/>
        <dbReference type="ChEBI" id="CHEBI:57683"/>
        <dbReference type="ChEBI" id="CHEBI:58211"/>
        <dbReference type="ChEBI" id="CHEBI:132515"/>
        <dbReference type="ChEBI" id="CHEBI:132516"/>
        <dbReference type="EC" id="2.4.1.258"/>
    </reaction>
    <physiologicalReaction direction="left-to-right" evidence="12 14">
        <dbReference type="Rhea" id="RHEA:29528"/>
    </physiologicalReaction>
</comment>
<dbReference type="PANTHER" id="PTHR12646">
    <property type="entry name" value="NOT56 - RELATED"/>
    <property type="match status" value="1"/>
</dbReference>
<dbReference type="Pfam" id="PF05208">
    <property type="entry name" value="ALG3"/>
    <property type="match status" value="1"/>
</dbReference>
<comment type="subcellular location">
    <subcellularLocation>
        <location evidence="1 14">Endoplasmic reticulum membrane</location>
        <topology evidence="1 14">Multi-pass membrane protein</topology>
    </subcellularLocation>
</comment>
<keyword evidence="8 14" id="KW-0256">Endoplasmic reticulum</keyword>
<evidence type="ECO:0000256" key="2">
    <source>
        <dbReference type="ARBA" id="ARBA00004922"/>
    </source>
</evidence>
<dbReference type="AlphaFoldDB" id="A0A4V6WJY5"/>
<evidence type="ECO:0000256" key="14">
    <source>
        <dbReference type="RuleBase" id="RU364047"/>
    </source>
</evidence>
<evidence type="ECO:0000256" key="12">
    <source>
        <dbReference type="ARBA" id="ARBA00049506"/>
    </source>
</evidence>
<evidence type="ECO:0000256" key="5">
    <source>
        <dbReference type="ARBA" id="ARBA00022676"/>
    </source>
</evidence>
<feature type="transmembrane region" description="Helical" evidence="14">
    <location>
        <begin position="335"/>
        <end position="353"/>
    </location>
</feature>
<dbReference type="GO" id="GO:0005789">
    <property type="term" value="C:endoplasmic reticulum membrane"/>
    <property type="evidence" value="ECO:0007669"/>
    <property type="project" value="UniProtKB-SubCell"/>
</dbReference>
<feature type="transmembrane region" description="Helical" evidence="14">
    <location>
        <begin position="302"/>
        <end position="323"/>
    </location>
</feature>
<comment type="function">
    <text evidence="11 14">Dol-P-Man:Man(5)GlcNAc(2)-PP-Dol alpha-1,3-mannosyltransferase that operates in the biosynthetic pathway of dolichol-linked oligosaccharides, the glycan precursors employed in protein asparagine (N)-glycosylation. The assembly of dolichol-linked oligosaccharides begins on the cytosolic side of the endoplasmic reticulum membrane and finishes in its lumen. The sequential addition of sugars to dolichol pyrophosphate produces dolichol-linked oligosaccharides containing fourteen sugars, including two GlcNAcs, nine mannoses and three glucoses. Once assembled, the oligosaccharide is transferred from the lipid to nascent proteins by oligosaccharyltransferases. In the lumen of the endoplasmic reticulum, adds the first dolichyl beta-D-mannosyl phosphate derived mannose in an alpha-1,3 linkage to Man(5)GlcNAc(2)-PP-dolichol to produce Man(6)GlcNAc(2)-PP-dolichol.</text>
</comment>
<accession>A0A4V6WJY5</accession>
<evidence type="ECO:0000256" key="3">
    <source>
        <dbReference type="ARBA" id="ARBA00011964"/>
    </source>
</evidence>
<keyword evidence="16" id="KW-1185">Reference proteome</keyword>
<feature type="transmembrane region" description="Helical" evidence="14">
    <location>
        <begin position="365"/>
        <end position="386"/>
    </location>
</feature>
<dbReference type="EMBL" id="NAJL01000002">
    <property type="protein sequence ID" value="TKA33569.1"/>
    <property type="molecule type" value="Genomic_DNA"/>
</dbReference>
<evidence type="ECO:0000256" key="7">
    <source>
        <dbReference type="ARBA" id="ARBA00022692"/>
    </source>
</evidence>
<keyword evidence="7 14" id="KW-0812">Transmembrane</keyword>
<comment type="similarity">
    <text evidence="13">Belongs to the glycosyltransferase ALG3 family.</text>
</comment>
<evidence type="ECO:0000256" key="1">
    <source>
        <dbReference type="ARBA" id="ARBA00004477"/>
    </source>
</evidence>
<evidence type="ECO:0000256" key="13">
    <source>
        <dbReference type="ARBA" id="ARBA00093457"/>
    </source>
</evidence>
<keyword evidence="5 14" id="KW-0328">Glycosyltransferase</keyword>
<dbReference type="UniPathway" id="UPA00378"/>
<reference evidence="15 16" key="1">
    <citation type="submission" date="2017-03" db="EMBL/GenBank/DDBJ databases">
        <title>Genomes of endolithic fungi from Antarctica.</title>
        <authorList>
            <person name="Coleine C."/>
            <person name="Masonjones S."/>
            <person name="Stajich J.E."/>
        </authorList>
    </citation>
    <scope>NUCLEOTIDE SEQUENCE [LARGE SCALE GENOMIC DNA]</scope>
    <source>
        <strain evidence="15 16">CCFEE 6315</strain>
    </source>
</reference>
<evidence type="ECO:0000256" key="8">
    <source>
        <dbReference type="ARBA" id="ARBA00022824"/>
    </source>
</evidence>
<feature type="transmembrane region" description="Helical" evidence="14">
    <location>
        <begin position="154"/>
        <end position="177"/>
    </location>
</feature>
<feature type="transmembrane region" description="Helical" evidence="14">
    <location>
        <begin position="189"/>
        <end position="208"/>
    </location>
</feature>
<evidence type="ECO:0000256" key="9">
    <source>
        <dbReference type="ARBA" id="ARBA00022989"/>
    </source>
</evidence>
<dbReference type="InterPro" id="IPR007873">
    <property type="entry name" value="Glycosyltransferase_ALG3"/>
</dbReference>
<dbReference type="PANTHER" id="PTHR12646:SF0">
    <property type="entry name" value="DOL-P-MAN:MAN(5)GLCNAC(2)-PP-DOL ALPHA-1,3-MANNOSYLTRANSFERASE"/>
    <property type="match status" value="1"/>
</dbReference>
<sequence>MDLLNELLSIPRNPRHTPWICPLLLIADLILCILVVKYIPCQTHTNTHTPTQKDTEIDWRTYMQQTTLYLSGERSYDKLQGSTGPLVYPAAHLYTYQLLHALTDKGENVKLAQTLFLALYLATLALVMLCYRLAAPKTIPPYIFVLLVLSKRLHSIFMLSWGLGVKMSLLLALPAVGAVLWQGAGRNRAVGLVGVMGQVQILIGYPFLAANAKSYLSRAFEFSRQFLFKWTVNWRFVGEEVFLSRTFSIALLVAHGALLTVFLATRWLRPSGASLPGAFQQLFRPPPKTVRARIASKVTPDFVLMSVLSAMIVGCLCARSLHYQFFAYIAWSSPYLLWRSGLHPVLVYVVWAAQEWAWNVYPSTSASSMVVVGSLAVTAFAAWWGAAGESTTQPPTAGHPHRD</sequence>
<dbReference type="Proteomes" id="UP000308549">
    <property type="component" value="Unassembled WGS sequence"/>
</dbReference>
<evidence type="ECO:0000313" key="15">
    <source>
        <dbReference type="EMBL" id="TKA33569.1"/>
    </source>
</evidence>